<evidence type="ECO:0000313" key="9">
    <source>
        <dbReference type="Proteomes" id="UP000180254"/>
    </source>
</evidence>
<comment type="similarity">
    <text evidence="2">Belongs to the UPF0073 (Hly-III) family.</text>
</comment>
<dbReference type="GO" id="GO:0140911">
    <property type="term" value="F:pore-forming activity"/>
    <property type="evidence" value="ECO:0007669"/>
    <property type="project" value="InterPro"/>
</dbReference>
<keyword evidence="9" id="KW-1185">Reference proteome</keyword>
<dbReference type="PANTHER" id="PTHR20855:SF129">
    <property type="entry name" value="HEMOLYSIN-3 HOMOLOG"/>
    <property type="match status" value="1"/>
</dbReference>
<feature type="binding site" evidence="6">
    <location>
        <position position="67"/>
    </location>
    <ligand>
        <name>Zn(2+)</name>
        <dbReference type="ChEBI" id="CHEBI:29105"/>
    </ligand>
</feature>
<keyword evidence="5 7" id="KW-0472">Membrane</keyword>
<feature type="transmembrane region" description="Helical" evidence="7">
    <location>
        <begin position="80"/>
        <end position="102"/>
    </location>
</feature>
<feature type="transmembrane region" description="Helical" evidence="7">
    <location>
        <begin position="194"/>
        <end position="211"/>
    </location>
</feature>
<dbReference type="Proteomes" id="UP000180254">
    <property type="component" value="Unassembled WGS sequence"/>
</dbReference>
<dbReference type="InterPro" id="IPR004254">
    <property type="entry name" value="AdipoR/HlyIII-related"/>
</dbReference>
<keyword evidence="3 7" id="KW-0812">Transmembrane</keyword>
<dbReference type="Pfam" id="PF03006">
    <property type="entry name" value="HlyIII"/>
    <property type="match status" value="1"/>
</dbReference>
<sequence>MKEKRELTRSEEVMNAVSHGIGVLLGITALVVLLVSASQSGNAWHMVSYSIYGATLIFLYLASTLYHSMPKGRVKDVFKIIDHSAIFLLIAGCYTPITLIALRGALGWTIFGIVWAIAIAGIVFKIFCIQKFKMLSTVMYVAMGWIIVFAIKPLAELLSMKSMVFLVAGGLIYTIGAVFYSLKGLKYNHAIWHMFVLGGSACHFFTMFYMLPH</sequence>
<feature type="transmembrane region" description="Helical" evidence="7">
    <location>
        <begin position="163"/>
        <end position="182"/>
    </location>
</feature>
<evidence type="ECO:0000256" key="4">
    <source>
        <dbReference type="ARBA" id="ARBA00022989"/>
    </source>
</evidence>
<feature type="transmembrane region" description="Helical" evidence="7">
    <location>
        <begin position="12"/>
        <end position="37"/>
    </location>
</feature>
<feature type="transmembrane region" description="Helical" evidence="7">
    <location>
        <begin position="108"/>
        <end position="127"/>
    </location>
</feature>
<dbReference type="GO" id="GO:0046872">
    <property type="term" value="F:metal ion binding"/>
    <property type="evidence" value="ECO:0007669"/>
    <property type="project" value="UniProtKB-KW"/>
</dbReference>
<name>A0A1S1V9S6_9FIRM</name>
<protein>
    <submittedName>
        <fullName evidence="8">Hemolysin-III related</fullName>
    </submittedName>
</protein>
<organism evidence="8 9">
    <name type="scientific">Andreesenia angusta</name>
    <dbReference type="NCBI Taxonomy" id="39480"/>
    <lineage>
        <taxon>Bacteria</taxon>
        <taxon>Bacillati</taxon>
        <taxon>Bacillota</taxon>
        <taxon>Tissierellia</taxon>
        <taxon>Tissierellales</taxon>
        <taxon>Gottschalkiaceae</taxon>
        <taxon>Andreesenia</taxon>
    </lineage>
</organism>
<evidence type="ECO:0000256" key="2">
    <source>
        <dbReference type="ARBA" id="ARBA00008488"/>
    </source>
</evidence>
<evidence type="ECO:0000256" key="6">
    <source>
        <dbReference type="PIRSR" id="PIRSR604254-1"/>
    </source>
</evidence>
<keyword evidence="6" id="KW-0479">Metal-binding</keyword>
<feature type="binding site" evidence="6">
    <location>
        <position position="193"/>
    </location>
    <ligand>
        <name>Zn(2+)</name>
        <dbReference type="ChEBI" id="CHEBI:29105"/>
    </ligand>
</feature>
<dbReference type="InterPro" id="IPR005744">
    <property type="entry name" value="Hy-lIII"/>
</dbReference>
<comment type="caution">
    <text evidence="8">The sequence shown here is derived from an EMBL/GenBank/DDBJ whole genome shotgun (WGS) entry which is preliminary data.</text>
</comment>
<dbReference type="RefSeq" id="WP_245674404.1">
    <property type="nucleotide sequence ID" value="NZ_MKIE01000001.1"/>
</dbReference>
<dbReference type="GO" id="GO:0012505">
    <property type="term" value="C:endomembrane system"/>
    <property type="evidence" value="ECO:0007669"/>
    <property type="project" value="UniProtKB-SubCell"/>
</dbReference>
<proteinExistence type="inferred from homology"/>
<dbReference type="PANTHER" id="PTHR20855">
    <property type="entry name" value="ADIPOR/PROGESTIN RECEPTOR-RELATED"/>
    <property type="match status" value="1"/>
</dbReference>
<dbReference type="NCBIfam" id="TIGR01065">
    <property type="entry name" value="hlyIII"/>
    <property type="match status" value="1"/>
</dbReference>
<evidence type="ECO:0000256" key="3">
    <source>
        <dbReference type="ARBA" id="ARBA00022692"/>
    </source>
</evidence>
<reference evidence="8 9" key="1">
    <citation type="submission" date="2016-09" db="EMBL/GenBank/DDBJ databases">
        <title>Genome sequence of Eubacterium angustum.</title>
        <authorList>
            <person name="Poehlein A."/>
            <person name="Daniel R."/>
        </authorList>
    </citation>
    <scope>NUCLEOTIDE SEQUENCE [LARGE SCALE GENOMIC DNA]</scope>
    <source>
        <strain evidence="8 9">DSM 1989</strain>
    </source>
</reference>
<dbReference type="AlphaFoldDB" id="A0A1S1V9S6"/>
<feature type="binding site" evidence="6">
    <location>
        <position position="189"/>
    </location>
    <ligand>
        <name>Zn(2+)</name>
        <dbReference type="ChEBI" id="CHEBI:29105"/>
    </ligand>
</feature>
<feature type="transmembrane region" description="Helical" evidence="7">
    <location>
        <begin position="49"/>
        <end position="68"/>
    </location>
</feature>
<evidence type="ECO:0000256" key="5">
    <source>
        <dbReference type="ARBA" id="ARBA00023136"/>
    </source>
</evidence>
<accession>A0A1S1V9S6</accession>
<evidence type="ECO:0000313" key="8">
    <source>
        <dbReference type="EMBL" id="OHW63175.1"/>
    </source>
</evidence>
<evidence type="ECO:0000256" key="1">
    <source>
        <dbReference type="ARBA" id="ARBA00004127"/>
    </source>
</evidence>
<keyword evidence="4 7" id="KW-1133">Transmembrane helix</keyword>
<gene>
    <name evidence="8" type="ORF">EUAN_00390</name>
</gene>
<dbReference type="STRING" id="39480.EUAN_00390"/>
<dbReference type="EMBL" id="MKIE01000001">
    <property type="protein sequence ID" value="OHW63175.1"/>
    <property type="molecule type" value="Genomic_DNA"/>
</dbReference>
<dbReference type="GO" id="GO:0016020">
    <property type="term" value="C:membrane"/>
    <property type="evidence" value="ECO:0007669"/>
    <property type="project" value="InterPro"/>
</dbReference>
<evidence type="ECO:0000256" key="7">
    <source>
        <dbReference type="SAM" id="Phobius"/>
    </source>
</evidence>
<keyword evidence="6" id="KW-0862">Zinc</keyword>
<feature type="transmembrane region" description="Helical" evidence="7">
    <location>
        <begin position="134"/>
        <end position="151"/>
    </location>
</feature>
<comment type="subcellular location">
    <subcellularLocation>
        <location evidence="1">Endomembrane system</location>
        <topology evidence="1">Multi-pass membrane protein</topology>
    </subcellularLocation>
</comment>